<name>A0AAN5C5F2_9BILA</name>
<dbReference type="EMBL" id="BTRK01000001">
    <property type="protein sequence ID" value="GMR31310.1"/>
    <property type="molecule type" value="Genomic_DNA"/>
</dbReference>
<protein>
    <submittedName>
        <fullName evidence="2">Uncharacterized protein</fullName>
    </submittedName>
</protein>
<dbReference type="AlphaFoldDB" id="A0AAN5C5F2"/>
<feature type="region of interest" description="Disordered" evidence="1">
    <location>
        <begin position="1"/>
        <end position="27"/>
    </location>
</feature>
<comment type="caution">
    <text evidence="2">The sequence shown here is derived from an EMBL/GenBank/DDBJ whole genome shotgun (WGS) entry which is preliminary data.</text>
</comment>
<accession>A0AAN5C5F2</accession>
<evidence type="ECO:0000256" key="1">
    <source>
        <dbReference type="SAM" id="MobiDB-lite"/>
    </source>
</evidence>
<feature type="compositionally biased region" description="Basic and acidic residues" evidence="1">
    <location>
        <begin position="9"/>
        <end position="20"/>
    </location>
</feature>
<gene>
    <name evidence="2" type="ORF">PMAYCL1PPCAC_01505</name>
</gene>
<feature type="non-terminal residue" evidence="2">
    <location>
        <position position="1"/>
    </location>
</feature>
<organism evidence="2 3">
    <name type="scientific">Pristionchus mayeri</name>
    <dbReference type="NCBI Taxonomy" id="1317129"/>
    <lineage>
        <taxon>Eukaryota</taxon>
        <taxon>Metazoa</taxon>
        <taxon>Ecdysozoa</taxon>
        <taxon>Nematoda</taxon>
        <taxon>Chromadorea</taxon>
        <taxon>Rhabditida</taxon>
        <taxon>Rhabditina</taxon>
        <taxon>Diplogasteromorpha</taxon>
        <taxon>Diplogasteroidea</taxon>
        <taxon>Neodiplogasteridae</taxon>
        <taxon>Pristionchus</taxon>
    </lineage>
</organism>
<proteinExistence type="predicted"/>
<feature type="compositionally biased region" description="Basic and acidic residues" evidence="1">
    <location>
        <begin position="114"/>
        <end position="132"/>
    </location>
</feature>
<sequence>VAGDSEEVIDPKEEPIHELPNDEQNFGMDLMSDEMTYKDVPLQEGDEFNDKREHYSMADRLVENRGGEEEPLHNTENVVKESSGNVVVEKRRRSSRNMSGNLNCTEPMEASDEEGGRTVKKGRSDLVERREK</sequence>
<keyword evidence="3" id="KW-1185">Reference proteome</keyword>
<feature type="compositionally biased region" description="Basic and acidic residues" evidence="1">
    <location>
        <begin position="63"/>
        <end position="73"/>
    </location>
</feature>
<evidence type="ECO:0000313" key="2">
    <source>
        <dbReference type="EMBL" id="GMR31310.1"/>
    </source>
</evidence>
<feature type="compositionally biased region" description="Polar residues" evidence="1">
    <location>
        <begin position="74"/>
        <end position="85"/>
    </location>
</feature>
<feature type="region of interest" description="Disordered" evidence="1">
    <location>
        <begin position="63"/>
        <end position="132"/>
    </location>
</feature>
<feature type="non-terminal residue" evidence="2">
    <location>
        <position position="132"/>
    </location>
</feature>
<dbReference type="Proteomes" id="UP001328107">
    <property type="component" value="Unassembled WGS sequence"/>
</dbReference>
<reference evidence="3" key="1">
    <citation type="submission" date="2022-10" db="EMBL/GenBank/DDBJ databases">
        <title>Genome assembly of Pristionchus species.</title>
        <authorList>
            <person name="Yoshida K."/>
            <person name="Sommer R.J."/>
        </authorList>
    </citation>
    <scope>NUCLEOTIDE SEQUENCE [LARGE SCALE GENOMIC DNA]</scope>
    <source>
        <strain evidence="3">RS5460</strain>
    </source>
</reference>
<evidence type="ECO:0000313" key="3">
    <source>
        <dbReference type="Proteomes" id="UP001328107"/>
    </source>
</evidence>